<dbReference type="InterPro" id="IPR029039">
    <property type="entry name" value="Flavoprotein-like_sf"/>
</dbReference>
<dbReference type="Gene3D" id="3.40.50.360">
    <property type="match status" value="1"/>
</dbReference>
<comment type="cofactor">
    <cofactor evidence="2">
        <name>[4Fe-4S] cluster</name>
        <dbReference type="ChEBI" id="CHEBI:49883"/>
    </cofactor>
</comment>
<dbReference type="Proteomes" id="UP000680656">
    <property type="component" value="Chromosome"/>
</dbReference>
<dbReference type="PANTHER" id="PTHR43278:SF4">
    <property type="entry name" value="NAD(P)H-DEPENDENT FMN-CONTAINING OXIDOREDUCTASE YWQN-RELATED"/>
    <property type="match status" value="1"/>
</dbReference>
<reference evidence="7 8" key="1">
    <citation type="submission" date="2021-05" db="EMBL/GenBank/DDBJ databases">
        <title>A novel Methanospirillum isolate from a pyrite-forming mixed culture.</title>
        <authorList>
            <person name="Bunk B."/>
            <person name="Sproer C."/>
            <person name="Spring S."/>
            <person name="Pester M."/>
        </authorList>
    </citation>
    <scope>NUCLEOTIDE SEQUENCE [LARGE SCALE GENOMIC DNA]</scope>
    <source>
        <strain evidence="7 8">J.3.6.1-F.2.7.3</strain>
    </source>
</reference>
<dbReference type="AlphaFoldDB" id="A0A8E7EHT0"/>
<dbReference type="SUPFAM" id="SSF52218">
    <property type="entry name" value="Flavoproteins"/>
    <property type="match status" value="1"/>
</dbReference>
<gene>
    <name evidence="7" type="ORF">KHC33_01935</name>
</gene>
<comment type="cofactor">
    <cofactor evidence="1">
        <name>FMN</name>
        <dbReference type="ChEBI" id="CHEBI:58210"/>
    </cofactor>
</comment>
<dbReference type="RefSeq" id="WP_214420119.1">
    <property type="nucleotide sequence ID" value="NZ_CP075546.1"/>
</dbReference>
<proteinExistence type="inferred from homology"/>
<evidence type="ECO:0000256" key="4">
    <source>
        <dbReference type="ARBA" id="ARBA00022643"/>
    </source>
</evidence>
<sequence>MRVLTLSGSPLKKGNTSQLITYLTKQMEKSDIQDLKLTSLSLSGEKISPCKACKKCMETGSCVVKDDFQSIAKKMLKSDLIIIGSPVFFHDVSGPVKNLIDRTYSLWHDRQLKGKKIIPVAVSAASGEDRTLETLRIWAQAHEMKIIRSVSGHGYKKGEVLKDEEARTAAKNALRELMGELQIEE</sequence>
<dbReference type="Pfam" id="PF03358">
    <property type="entry name" value="FMN_red"/>
    <property type="match status" value="1"/>
</dbReference>
<feature type="domain" description="NADPH-dependent FMN reductase-like" evidence="6">
    <location>
        <begin position="1"/>
        <end position="149"/>
    </location>
</feature>
<evidence type="ECO:0000313" key="7">
    <source>
        <dbReference type="EMBL" id="QVV89322.1"/>
    </source>
</evidence>
<dbReference type="KEGG" id="mrtj:KHC33_01935"/>
<dbReference type="GeneID" id="65566775"/>
<keyword evidence="8" id="KW-1185">Reference proteome</keyword>
<dbReference type="InterPro" id="IPR005025">
    <property type="entry name" value="FMN_Rdtase-like_dom"/>
</dbReference>
<comment type="similarity">
    <text evidence="5">Belongs to the SsuE family. Isf subfamily.</text>
</comment>
<evidence type="ECO:0000313" key="8">
    <source>
        <dbReference type="Proteomes" id="UP000680656"/>
    </source>
</evidence>
<evidence type="ECO:0000256" key="5">
    <source>
        <dbReference type="ARBA" id="ARBA00038292"/>
    </source>
</evidence>
<dbReference type="InterPro" id="IPR051796">
    <property type="entry name" value="ISF_SsuE-like"/>
</dbReference>
<name>A0A8E7EHT0_9EURY</name>
<dbReference type="PANTHER" id="PTHR43278">
    <property type="entry name" value="NAD(P)H-DEPENDENT FMN-CONTAINING OXIDOREDUCTASE YWQN-RELATED"/>
    <property type="match status" value="1"/>
</dbReference>
<organism evidence="7 8">
    <name type="scientific">Methanospirillum purgamenti</name>
    <dbReference type="NCBI Taxonomy" id="2834276"/>
    <lineage>
        <taxon>Archaea</taxon>
        <taxon>Methanobacteriati</taxon>
        <taxon>Methanobacteriota</taxon>
        <taxon>Stenosarchaea group</taxon>
        <taxon>Methanomicrobia</taxon>
        <taxon>Methanomicrobiales</taxon>
        <taxon>Methanospirillaceae</taxon>
        <taxon>Methanospirillum</taxon>
    </lineage>
</organism>
<keyword evidence="3" id="KW-0285">Flavoprotein</keyword>
<dbReference type="GO" id="GO:0016491">
    <property type="term" value="F:oxidoreductase activity"/>
    <property type="evidence" value="ECO:0007669"/>
    <property type="project" value="InterPro"/>
</dbReference>
<protein>
    <submittedName>
        <fullName evidence="7">Flavodoxin family protein</fullName>
    </submittedName>
</protein>
<dbReference type="EMBL" id="CP075546">
    <property type="protein sequence ID" value="QVV89322.1"/>
    <property type="molecule type" value="Genomic_DNA"/>
</dbReference>
<evidence type="ECO:0000256" key="2">
    <source>
        <dbReference type="ARBA" id="ARBA00001966"/>
    </source>
</evidence>
<evidence type="ECO:0000256" key="1">
    <source>
        <dbReference type="ARBA" id="ARBA00001917"/>
    </source>
</evidence>
<keyword evidence="4" id="KW-0288">FMN</keyword>
<accession>A0A8E7EHT0</accession>
<evidence type="ECO:0000256" key="3">
    <source>
        <dbReference type="ARBA" id="ARBA00022630"/>
    </source>
</evidence>
<evidence type="ECO:0000259" key="6">
    <source>
        <dbReference type="Pfam" id="PF03358"/>
    </source>
</evidence>